<dbReference type="STRING" id="317619.GCA_000332315_02061"/>
<evidence type="ECO:0000313" key="3">
    <source>
        <dbReference type="EMBL" id="KKI99036.1"/>
    </source>
</evidence>
<dbReference type="PANTHER" id="PTHR46401:SF2">
    <property type="entry name" value="GLYCOSYLTRANSFERASE WBBK-RELATED"/>
    <property type="match status" value="1"/>
</dbReference>
<dbReference type="GO" id="GO:0016757">
    <property type="term" value="F:glycosyltransferase activity"/>
    <property type="evidence" value="ECO:0007669"/>
    <property type="project" value="InterPro"/>
</dbReference>
<reference evidence="3" key="1">
    <citation type="submission" date="2012-04" db="EMBL/GenBank/DDBJ databases">
        <authorList>
            <person name="Borisov I.G."/>
            <person name="Ivanikova N.V."/>
            <person name="Pinevich A.V."/>
        </authorList>
    </citation>
    <scope>NUCLEOTIDE SEQUENCE</scope>
    <source>
        <strain evidence="3">CALU 1027</strain>
    </source>
</reference>
<feature type="domain" description="Glycosyl transferase family 1" evidence="2">
    <location>
        <begin position="4"/>
        <end position="79"/>
    </location>
</feature>
<dbReference type="SUPFAM" id="SSF53756">
    <property type="entry name" value="UDP-Glycosyltransferase/glycogen phosphorylase"/>
    <property type="match status" value="1"/>
</dbReference>
<keyword evidence="1" id="KW-0808">Transferase</keyword>
<accession>A0A0M2PXC4</accession>
<comment type="caution">
    <text evidence="3">The sequence shown here is derived from an EMBL/GenBank/DDBJ whole genome shotgun (WGS) entry which is preliminary data.</text>
</comment>
<dbReference type="AlphaFoldDB" id="A0A0M2PXC4"/>
<dbReference type="PANTHER" id="PTHR46401">
    <property type="entry name" value="GLYCOSYLTRANSFERASE WBBK-RELATED"/>
    <property type="match status" value="1"/>
</dbReference>
<proteinExistence type="predicted"/>
<organism evidence="3 4">
    <name type="scientific">Prochlorothrix hollandica PCC 9006 = CALU 1027</name>
    <dbReference type="NCBI Taxonomy" id="317619"/>
    <lineage>
        <taxon>Bacteria</taxon>
        <taxon>Bacillati</taxon>
        <taxon>Cyanobacteriota</taxon>
        <taxon>Cyanophyceae</taxon>
        <taxon>Prochlorotrichales</taxon>
        <taxon>Prochlorotrichaceae</taxon>
        <taxon>Prochlorothrix</taxon>
    </lineage>
</organism>
<evidence type="ECO:0000259" key="2">
    <source>
        <dbReference type="Pfam" id="PF00534"/>
    </source>
</evidence>
<dbReference type="InterPro" id="IPR001296">
    <property type="entry name" value="Glyco_trans_1"/>
</dbReference>
<dbReference type="EMBL" id="AJTX02000006">
    <property type="protein sequence ID" value="KKI99036.1"/>
    <property type="molecule type" value="Genomic_DNA"/>
</dbReference>
<dbReference type="Pfam" id="PF00534">
    <property type="entry name" value="Glycos_transf_1"/>
    <property type="match status" value="1"/>
</dbReference>
<name>A0A0M2PXC4_PROHO</name>
<evidence type="ECO:0000313" key="4">
    <source>
        <dbReference type="Proteomes" id="UP000034681"/>
    </source>
</evidence>
<dbReference type="Proteomes" id="UP000034681">
    <property type="component" value="Unassembled WGS sequence"/>
</dbReference>
<evidence type="ECO:0000256" key="1">
    <source>
        <dbReference type="ARBA" id="ARBA00022679"/>
    </source>
</evidence>
<sequence length="331" mass="37199">MFYAKAMVFPSLYEGFGIPIVDAMKLGTPVIASRCTAISEIGSDCIHYFEDPFDSRQMAQDLASFFQNSDKLEQLSTQGIIKGNEYSSVNTATSTLKAFQSIVKKAQQRQSYVDLTTVSTYSSFSNTQRLSIVLNCLNLTNINQFIDLINGLKLNCQIIPILNLHSCDQTENLVEFRTLSLKCKFPIKPVYSFGILDSESELYSILNFTYDSVVSTKYVMYCSFDTLAKYCNVIDIVTPCTYLDAFSTLSAVKLCPDTNEPIEVQPLSGLALAEAYETLKKIKLKFFELTFLKSTLQSEGYHPGCFKYLSQFLSSSTYLKLPMHPASLKFK</sequence>
<gene>
    <name evidence="3" type="ORF">PROH_14630</name>
</gene>
<dbReference type="Gene3D" id="3.40.50.2000">
    <property type="entry name" value="Glycogen Phosphorylase B"/>
    <property type="match status" value="1"/>
</dbReference>
<protein>
    <recommendedName>
        <fullName evidence="2">Glycosyl transferase family 1 domain-containing protein</fullName>
    </recommendedName>
</protein>
<keyword evidence="4" id="KW-1185">Reference proteome</keyword>